<dbReference type="NCBIfam" id="TIGR01783">
    <property type="entry name" value="TonB-siderophor"/>
    <property type="match status" value="1"/>
</dbReference>
<evidence type="ECO:0000256" key="7">
    <source>
        <dbReference type="ARBA" id="ARBA00022729"/>
    </source>
</evidence>
<gene>
    <name evidence="19" type="ordered locus">Arnit_2525</name>
</gene>
<dbReference type="InterPro" id="IPR010105">
    <property type="entry name" value="TonB_sidphr_rcpt"/>
</dbReference>
<evidence type="ECO:0000256" key="2">
    <source>
        <dbReference type="ARBA" id="ARBA00009810"/>
    </source>
</evidence>
<feature type="domain" description="TonB-dependent receptor-like beta-barrel" evidence="17">
    <location>
        <begin position="229"/>
        <end position="668"/>
    </location>
</feature>
<dbReference type="GO" id="GO:0015344">
    <property type="term" value="F:siderophore uptake transmembrane transporter activity"/>
    <property type="evidence" value="ECO:0007669"/>
    <property type="project" value="TreeGrafter"/>
</dbReference>
<keyword evidence="5" id="KW-0410">Iron transport</keyword>
<keyword evidence="6 14" id="KW-0812">Transmembrane</keyword>
<dbReference type="RefSeq" id="WP_013136319.1">
    <property type="nucleotide sequence ID" value="NC_014166.1"/>
</dbReference>
<dbReference type="Gene3D" id="2.40.170.20">
    <property type="entry name" value="TonB-dependent receptor, beta-barrel domain"/>
    <property type="match status" value="1"/>
</dbReference>
<evidence type="ECO:0000256" key="8">
    <source>
        <dbReference type="ARBA" id="ARBA00023004"/>
    </source>
</evidence>
<dbReference type="Pfam" id="PF00593">
    <property type="entry name" value="TonB_dep_Rec_b-barrel"/>
    <property type="match status" value="1"/>
</dbReference>
<dbReference type="HOGENOM" id="CLU_008287_9_4_7"/>
<accession>D5V6A4</accession>
<dbReference type="EMBL" id="CP001999">
    <property type="protein sequence ID" value="ADG94174.1"/>
    <property type="molecule type" value="Genomic_DNA"/>
</dbReference>
<organism evidence="19 20">
    <name type="scientific">Arcobacter nitrofigilis (strain ATCC 33309 / DSM 7299 / CCUG 15893 / LMG 7604 / NCTC 12251 / CI)</name>
    <name type="common">Campylobacter nitrofigilis</name>
    <dbReference type="NCBI Taxonomy" id="572480"/>
    <lineage>
        <taxon>Bacteria</taxon>
        <taxon>Pseudomonadati</taxon>
        <taxon>Campylobacterota</taxon>
        <taxon>Epsilonproteobacteria</taxon>
        <taxon>Campylobacterales</taxon>
        <taxon>Arcobacteraceae</taxon>
        <taxon>Arcobacter</taxon>
    </lineage>
</organism>
<dbReference type="InterPro" id="IPR000531">
    <property type="entry name" value="Beta-barrel_TonB"/>
</dbReference>
<evidence type="ECO:0000259" key="18">
    <source>
        <dbReference type="Pfam" id="PF07715"/>
    </source>
</evidence>
<dbReference type="GO" id="GO:0038023">
    <property type="term" value="F:signaling receptor activity"/>
    <property type="evidence" value="ECO:0007669"/>
    <property type="project" value="InterPro"/>
</dbReference>
<keyword evidence="7 16" id="KW-0732">Signal</keyword>
<dbReference type="PROSITE" id="PS52016">
    <property type="entry name" value="TONB_DEPENDENT_REC_3"/>
    <property type="match status" value="1"/>
</dbReference>
<dbReference type="AlphaFoldDB" id="D5V6A4"/>
<evidence type="ECO:0000256" key="4">
    <source>
        <dbReference type="ARBA" id="ARBA00022452"/>
    </source>
</evidence>
<keyword evidence="20" id="KW-1185">Reference proteome</keyword>
<dbReference type="Pfam" id="PF07715">
    <property type="entry name" value="Plug"/>
    <property type="match status" value="1"/>
</dbReference>
<evidence type="ECO:0000256" key="12">
    <source>
        <dbReference type="ARBA" id="ARBA00023170"/>
    </source>
</evidence>
<dbReference type="GO" id="GO:0009279">
    <property type="term" value="C:cell outer membrane"/>
    <property type="evidence" value="ECO:0007669"/>
    <property type="project" value="UniProtKB-SubCell"/>
</dbReference>
<reference evidence="19 20" key="1">
    <citation type="journal article" date="2010" name="Stand. Genomic Sci.">
        <title>Complete genome sequence of Arcobacter nitrofigilis type strain (CI).</title>
        <authorList>
            <person name="Pati A."/>
            <person name="Gronow S."/>
            <person name="Lapidus A."/>
            <person name="Copeland A."/>
            <person name="Glavina Del Rio T."/>
            <person name="Nolan M."/>
            <person name="Lucas S."/>
            <person name="Tice H."/>
            <person name="Cheng J.F."/>
            <person name="Han C."/>
            <person name="Chertkov O."/>
            <person name="Bruce D."/>
            <person name="Tapia R."/>
            <person name="Goodwin L."/>
            <person name="Pitluck S."/>
            <person name="Liolios K."/>
            <person name="Ivanova N."/>
            <person name="Mavromatis K."/>
            <person name="Chen A."/>
            <person name="Palaniappan K."/>
            <person name="Land M."/>
            <person name="Hauser L."/>
            <person name="Chang Y.J."/>
            <person name="Jeffries C.D."/>
            <person name="Detter J.C."/>
            <person name="Rohde M."/>
            <person name="Goker M."/>
            <person name="Bristow J."/>
            <person name="Eisen J.A."/>
            <person name="Markowitz V."/>
            <person name="Hugenholtz P."/>
            <person name="Klenk H.P."/>
            <person name="Kyrpides N.C."/>
        </authorList>
    </citation>
    <scope>NUCLEOTIDE SEQUENCE [LARGE SCALE GENOMIC DNA]</scope>
    <source>
        <strain evidence="20">ATCC 33309 / DSM 7299 / CCUG 15893 / LMG 7604 / NCTC 12251 / CI</strain>
    </source>
</reference>
<keyword evidence="8" id="KW-0408">Iron</keyword>
<keyword evidence="10 15" id="KW-0798">TonB box</keyword>
<sequence precursor="true">MKKKLVIAMSLFASQGLIFADQLDTVVVQGAQESYFEQNSSSSMKGESSDKKTPYTVSVTKGTLIDDLQAQRIEDTFDYTTGVTKVGKNADAIMIRGFDLSLENIKVNGMSGLISRMGSPSTANVERIEVVKGPTSVLYGAMQPGGLVNIVTKRPQSVQKTTLETSLQTYMSNGVSEFGSDNGITTTLDTTGPINENLFYRFIAVGEKLNSYRDNVDFKNLYIYPSLLWNASDNTSLLVAMEYGHEDGSADDGLFVANHDISTAANLNTVYQEKDDYDNDEGKAFDINLDHYISDNLFFNFDWRSVFHTDERKLYENKSVNQGATVSDTTLTRRNRHQYNERDWHSFDTNLNLDTIIADMKHSLTFGLAGNYRKTDYDRIAQGGFVTPNINIYNPIHGGTAVINQKDRRKTQYYSTGVYLQDKISLTDKLTLVGSARVDKTKIDFECSRGPCVSPDKIKKSRDFVGSIGTIYNINDVFSVYGSLAQSYDPSSAERTDTSGNFLDTEKSKQYEIGTKINVSKEFNTGISFYKINKENVAEQISGTDFYEISGEVESKGVELEVQWLPTANWQFKSGYAYNKAKYVSGKFVGNTQALTPEVTAYIFTRYNIPKKIYDGRLGLSTGISYRDKIYTNSAVAKRVELPSYARVDVGAYYSINDWDFSLNIENITDKKYYESGREDNRIFSGEPRKFTINIKRTF</sequence>
<dbReference type="KEGG" id="ant:Arnit_2525"/>
<evidence type="ECO:0000256" key="10">
    <source>
        <dbReference type="ARBA" id="ARBA00023077"/>
    </source>
</evidence>
<evidence type="ECO:0000256" key="13">
    <source>
        <dbReference type="ARBA" id="ARBA00023237"/>
    </source>
</evidence>
<evidence type="ECO:0000256" key="16">
    <source>
        <dbReference type="SAM" id="SignalP"/>
    </source>
</evidence>
<evidence type="ECO:0000256" key="11">
    <source>
        <dbReference type="ARBA" id="ARBA00023136"/>
    </source>
</evidence>
<dbReference type="PANTHER" id="PTHR32552:SF68">
    <property type="entry name" value="FERRICHROME OUTER MEMBRANE TRANSPORTER_PHAGE RECEPTOR"/>
    <property type="match status" value="1"/>
</dbReference>
<dbReference type="InterPro" id="IPR012910">
    <property type="entry name" value="Plug_dom"/>
</dbReference>
<dbReference type="SUPFAM" id="SSF56935">
    <property type="entry name" value="Porins"/>
    <property type="match status" value="1"/>
</dbReference>
<dbReference type="Proteomes" id="UP000000939">
    <property type="component" value="Chromosome"/>
</dbReference>
<comment type="similarity">
    <text evidence="2 14 15">Belongs to the TonB-dependent receptor family.</text>
</comment>
<comment type="subcellular location">
    <subcellularLocation>
        <location evidence="1 14">Cell outer membrane</location>
        <topology evidence="1 14">Multi-pass membrane protein</topology>
    </subcellularLocation>
</comment>
<protein>
    <submittedName>
        <fullName evidence="19">TonB-dependent siderophore receptor</fullName>
    </submittedName>
</protein>
<evidence type="ECO:0000256" key="3">
    <source>
        <dbReference type="ARBA" id="ARBA00022448"/>
    </source>
</evidence>
<dbReference type="InterPro" id="IPR036942">
    <property type="entry name" value="Beta-barrel_TonB_sf"/>
</dbReference>
<evidence type="ECO:0000256" key="1">
    <source>
        <dbReference type="ARBA" id="ARBA00004571"/>
    </source>
</evidence>
<feature type="signal peptide" evidence="16">
    <location>
        <begin position="1"/>
        <end position="20"/>
    </location>
</feature>
<dbReference type="GO" id="GO:0015891">
    <property type="term" value="P:siderophore transport"/>
    <property type="evidence" value="ECO:0007669"/>
    <property type="project" value="InterPro"/>
</dbReference>
<evidence type="ECO:0000256" key="15">
    <source>
        <dbReference type="RuleBase" id="RU003357"/>
    </source>
</evidence>
<dbReference type="STRING" id="572480.Arnit_2525"/>
<dbReference type="InterPro" id="IPR039426">
    <property type="entry name" value="TonB-dep_rcpt-like"/>
</dbReference>
<keyword evidence="12 19" id="KW-0675">Receptor</keyword>
<feature type="domain" description="TonB-dependent receptor plug" evidence="18">
    <location>
        <begin position="51"/>
        <end position="146"/>
    </location>
</feature>
<dbReference type="CDD" id="cd01347">
    <property type="entry name" value="ligand_gated_channel"/>
    <property type="match status" value="1"/>
</dbReference>
<dbReference type="eggNOG" id="COG4773">
    <property type="taxonomic scope" value="Bacteria"/>
</dbReference>
<evidence type="ECO:0000256" key="14">
    <source>
        <dbReference type="PROSITE-ProRule" id="PRU01360"/>
    </source>
</evidence>
<keyword evidence="3 14" id="KW-0813">Transport</keyword>
<dbReference type="InterPro" id="IPR037066">
    <property type="entry name" value="Plug_dom_sf"/>
</dbReference>
<evidence type="ECO:0000256" key="5">
    <source>
        <dbReference type="ARBA" id="ARBA00022496"/>
    </source>
</evidence>
<keyword evidence="9" id="KW-0406">Ion transport</keyword>
<dbReference type="Gene3D" id="2.170.130.10">
    <property type="entry name" value="TonB-dependent receptor, plug domain"/>
    <property type="match status" value="1"/>
</dbReference>
<evidence type="ECO:0000256" key="6">
    <source>
        <dbReference type="ARBA" id="ARBA00022692"/>
    </source>
</evidence>
<evidence type="ECO:0000313" key="20">
    <source>
        <dbReference type="Proteomes" id="UP000000939"/>
    </source>
</evidence>
<keyword evidence="13 14" id="KW-0998">Cell outer membrane</keyword>
<evidence type="ECO:0000256" key="9">
    <source>
        <dbReference type="ARBA" id="ARBA00023065"/>
    </source>
</evidence>
<proteinExistence type="inferred from homology"/>
<evidence type="ECO:0000313" key="19">
    <source>
        <dbReference type="EMBL" id="ADG94174.1"/>
    </source>
</evidence>
<dbReference type="PANTHER" id="PTHR32552">
    <property type="entry name" value="FERRICHROME IRON RECEPTOR-RELATED"/>
    <property type="match status" value="1"/>
</dbReference>
<feature type="chain" id="PRO_5003078054" evidence="16">
    <location>
        <begin position="21"/>
        <end position="699"/>
    </location>
</feature>
<evidence type="ECO:0000259" key="17">
    <source>
        <dbReference type="Pfam" id="PF00593"/>
    </source>
</evidence>
<keyword evidence="4 14" id="KW-1134">Transmembrane beta strand</keyword>
<keyword evidence="11 14" id="KW-0472">Membrane</keyword>
<name>D5V6A4_ARCNC</name>